<evidence type="ECO:0000256" key="5">
    <source>
        <dbReference type="ARBA" id="ARBA00023049"/>
    </source>
</evidence>
<comment type="similarity">
    <text evidence="6">Belongs to the peptidase M48 family.</text>
</comment>
<dbReference type="Gene3D" id="3.30.2010.10">
    <property type="entry name" value="Metalloproteases ('zincins'), catalytic domain"/>
    <property type="match status" value="1"/>
</dbReference>
<dbReference type="Proteomes" id="UP000886005">
    <property type="component" value="Unassembled WGS sequence"/>
</dbReference>
<gene>
    <name evidence="9" type="ORF">ENJ10_14785</name>
</gene>
<dbReference type="InterPro" id="IPR051156">
    <property type="entry name" value="Mito/Outer_Membr_Metalloprot"/>
</dbReference>
<accession>A0A7V1M2B2</accession>
<evidence type="ECO:0000256" key="4">
    <source>
        <dbReference type="ARBA" id="ARBA00022833"/>
    </source>
</evidence>
<reference evidence="9" key="1">
    <citation type="journal article" date="2020" name="mSystems">
        <title>Genome- and Community-Level Interaction Insights into Carbon Utilization and Element Cycling Functions of Hydrothermarchaeota in Hydrothermal Sediment.</title>
        <authorList>
            <person name="Zhou Z."/>
            <person name="Liu Y."/>
            <person name="Xu W."/>
            <person name="Pan J."/>
            <person name="Luo Z.H."/>
            <person name="Li M."/>
        </authorList>
    </citation>
    <scope>NUCLEOTIDE SEQUENCE [LARGE SCALE GENOMIC DNA]</scope>
    <source>
        <strain evidence="9">HyVt-456</strain>
    </source>
</reference>
<dbReference type="GO" id="GO:0046872">
    <property type="term" value="F:metal ion binding"/>
    <property type="evidence" value="ECO:0007669"/>
    <property type="project" value="UniProtKB-KW"/>
</dbReference>
<dbReference type="Pfam" id="PF01435">
    <property type="entry name" value="Peptidase_M48"/>
    <property type="match status" value="1"/>
</dbReference>
<evidence type="ECO:0000313" key="9">
    <source>
        <dbReference type="EMBL" id="HED11954.1"/>
    </source>
</evidence>
<keyword evidence="5 6" id="KW-0482">Metalloprotease</keyword>
<dbReference type="GO" id="GO:0004222">
    <property type="term" value="F:metalloendopeptidase activity"/>
    <property type="evidence" value="ECO:0007669"/>
    <property type="project" value="InterPro"/>
</dbReference>
<dbReference type="GO" id="GO:0016020">
    <property type="term" value="C:membrane"/>
    <property type="evidence" value="ECO:0007669"/>
    <property type="project" value="TreeGrafter"/>
</dbReference>
<dbReference type="AlphaFoldDB" id="A0A7V1M2B2"/>
<keyword evidence="1 6" id="KW-0645">Protease</keyword>
<name>A0A7V1M2B2_CALAY</name>
<feature type="signal peptide" evidence="7">
    <location>
        <begin position="1"/>
        <end position="18"/>
    </location>
</feature>
<evidence type="ECO:0000256" key="6">
    <source>
        <dbReference type="RuleBase" id="RU003983"/>
    </source>
</evidence>
<dbReference type="PANTHER" id="PTHR22726:SF1">
    <property type="entry name" value="METALLOENDOPEPTIDASE OMA1, MITOCHONDRIAL"/>
    <property type="match status" value="1"/>
</dbReference>
<evidence type="ECO:0000256" key="7">
    <source>
        <dbReference type="SAM" id="SignalP"/>
    </source>
</evidence>
<keyword evidence="7" id="KW-0732">Signal</keyword>
<feature type="domain" description="Peptidase M48" evidence="8">
    <location>
        <begin position="60"/>
        <end position="236"/>
    </location>
</feature>
<dbReference type="EMBL" id="DRLD01000420">
    <property type="protein sequence ID" value="HED11954.1"/>
    <property type="molecule type" value="Genomic_DNA"/>
</dbReference>
<keyword evidence="2" id="KW-0479">Metal-binding</keyword>
<evidence type="ECO:0000256" key="3">
    <source>
        <dbReference type="ARBA" id="ARBA00022801"/>
    </source>
</evidence>
<feature type="chain" id="PRO_5030977859" evidence="7">
    <location>
        <begin position="19"/>
        <end position="258"/>
    </location>
</feature>
<comment type="cofactor">
    <cofactor evidence="6">
        <name>Zn(2+)</name>
        <dbReference type="ChEBI" id="CHEBI:29105"/>
    </cofactor>
    <text evidence="6">Binds 1 zinc ion per subunit.</text>
</comment>
<organism evidence="9">
    <name type="scientific">Caldithrix abyssi</name>
    <dbReference type="NCBI Taxonomy" id="187145"/>
    <lineage>
        <taxon>Bacteria</taxon>
        <taxon>Pseudomonadati</taxon>
        <taxon>Calditrichota</taxon>
        <taxon>Calditrichia</taxon>
        <taxon>Calditrichales</taxon>
        <taxon>Calditrichaceae</taxon>
        <taxon>Caldithrix</taxon>
    </lineage>
</organism>
<evidence type="ECO:0000259" key="8">
    <source>
        <dbReference type="Pfam" id="PF01435"/>
    </source>
</evidence>
<dbReference type="PANTHER" id="PTHR22726">
    <property type="entry name" value="METALLOENDOPEPTIDASE OMA1"/>
    <property type="match status" value="1"/>
</dbReference>
<feature type="non-terminal residue" evidence="9">
    <location>
        <position position="258"/>
    </location>
</feature>
<keyword evidence="3 6" id="KW-0378">Hydrolase</keyword>
<protein>
    <submittedName>
        <fullName evidence="9">Peptidase M48</fullName>
    </submittedName>
</protein>
<keyword evidence="4 6" id="KW-0862">Zinc</keyword>
<dbReference type="CDD" id="cd07333">
    <property type="entry name" value="M48C_bepA_like"/>
    <property type="match status" value="1"/>
</dbReference>
<proteinExistence type="inferred from homology"/>
<dbReference type="InterPro" id="IPR001915">
    <property type="entry name" value="Peptidase_M48"/>
</dbReference>
<sequence length="258" mass="28840">MKKIFLFLLSFWFFTSCSIDPVTGKRTFNLIPEEQEMEMGREYDPQISAMYGVYDDKELQNYVAGIVEKLGKVSHRSKIPYKARVMDSPVVNAFAIPGGYVYVTRGILAYLEDEAALAGVMGHEIGHVAARHSVEQMSQAQLLQIGLGLGAALSETFAQYAGIAQQGLGLLFLKFGRDDEREADRLGVEYATRIGYDTHSMAEFFTVLDRMSSANGPGLPDFLSTHPNPRERVARVGQLTEEWEKKINAPEYVKNRDA</sequence>
<dbReference type="GO" id="GO:0051603">
    <property type="term" value="P:proteolysis involved in protein catabolic process"/>
    <property type="evidence" value="ECO:0007669"/>
    <property type="project" value="TreeGrafter"/>
</dbReference>
<evidence type="ECO:0000256" key="1">
    <source>
        <dbReference type="ARBA" id="ARBA00022670"/>
    </source>
</evidence>
<evidence type="ECO:0000256" key="2">
    <source>
        <dbReference type="ARBA" id="ARBA00022723"/>
    </source>
</evidence>
<dbReference type="PROSITE" id="PS51257">
    <property type="entry name" value="PROKAR_LIPOPROTEIN"/>
    <property type="match status" value="1"/>
</dbReference>
<comment type="caution">
    <text evidence="9">The sequence shown here is derived from an EMBL/GenBank/DDBJ whole genome shotgun (WGS) entry which is preliminary data.</text>
</comment>